<dbReference type="Proteomes" id="UP000256541">
    <property type="component" value="Unassembled WGS sequence"/>
</dbReference>
<accession>A0A3E0VW93</accession>
<dbReference type="InterPro" id="IPR036390">
    <property type="entry name" value="WH_DNA-bd_sf"/>
</dbReference>
<dbReference type="GO" id="GO:0003677">
    <property type="term" value="F:DNA binding"/>
    <property type="evidence" value="ECO:0007669"/>
    <property type="project" value="UniProtKB-KW"/>
</dbReference>
<reference evidence="5 6" key="1">
    <citation type="submission" date="2017-04" db="EMBL/GenBank/DDBJ databases">
        <title>Comparative genome analysis of Subtercola boreus.</title>
        <authorList>
            <person name="Cho Y.-J."/>
            <person name="Cho A."/>
            <person name="Kim O.-S."/>
            <person name="Lee J.-I."/>
        </authorList>
    </citation>
    <scope>NUCLEOTIDE SEQUENCE [LARGE SCALE GENOMIC DNA]</scope>
    <source>
        <strain evidence="5 6">P27479</strain>
    </source>
</reference>
<dbReference type="GO" id="GO:0003700">
    <property type="term" value="F:DNA-binding transcription factor activity"/>
    <property type="evidence" value="ECO:0007669"/>
    <property type="project" value="InterPro"/>
</dbReference>
<name>A0A3E0VW93_9MICO</name>
<dbReference type="Pfam" id="PF00392">
    <property type="entry name" value="GntR"/>
    <property type="match status" value="1"/>
</dbReference>
<dbReference type="EMBL" id="NBXB01000030">
    <property type="protein sequence ID" value="RFA13865.1"/>
    <property type="molecule type" value="Genomic_DNA"/>
</dbReference>
<dbReference type="AlphaFoldDB" id="A0A3E0VW93"/>
<evidence type="ECO:0000256" key="3">
    <source>
        <dbReference type="ARBA" id="ARBA00023163"/>
    </source>
</evidence>
<dbReference type="OrthoDB" id="3192286at2"/>
<dbReference type="InterPro" id="IPR036388">
    <property type="entry name" value="WH-like_DNA-bd_sf"/>
</dbReference>
<evidence type="ECO:0000256" key="2">
    <source>
        <dbReference type="ARBA" id="ARBA00023125"/>
    </source>
</evidence>
<organism evidence="5 6">
    <name type="scientific">Subtercola boreus</name>
    <dbReference type="NCBI Taxonomy" id="120213"/>
    <lineage>
        <taxon>Bacteria</taxon>
        <taxon>Bacillati</taxon>
        <taxon>Actinomycetota</taxon>
        <taxon>Actinomycetes</taxon>
        <taxon>Micrococcales</taxon>
        <taxon>Microbacteriaceae</taxon>
        <taxon>Subtercola</taxon>
    </lineage>
</organism>
<dbReference type="InterPro" id="IPR050679">
    <property type="entry name" value="Bact_HTH_transcr_reg"/>
</dbReference>
<dbReference type="SUPFAM" id="SSF46785">
    <property type="entry name" value="Winged helix' DNA-binding domain"/>
    <property type="match status" value="1"/>
</dbReference>
<feature type="domain" description="HTH gntR-type" evidence="4">
    <location>
        <begin position="1"/>
        <end position="69"/>
    </location>
</feature>
<keyword evidence="1" id="KW-0805">Transcription regulation</keyword>
<evidence type="ECO:0000313" key="5">
    <source>
        <dbReference type="EMBL" id="RFA13865.1"/>
    </source>
</evidence>
<evidence type="ECO:0000256" key="1">
    <source>
        <dbReference type="ARBA" id="ARBA00023015"/>
    </source>
</evidence>
<keyword evidence="3" id="KW-0804">Transcription</keyword>
<gene>
    <name evidence="5" type="ORF">B7R22_11420</name>
</gene>
<proteinExistence type="predicted"/>
<evidence type="ECO:0000313" key="6">
    <source>
        <dbReference type="Proteomes" id="UP000256541"/>
    </source>
</evidence>
<dbReference type="InterPro" id="IPR000524">
    <property type="entry name" value="Tscrpt_reg_HTH_GntR"/>
</dbReference>
<dbReference type="Gene3D" id="1.10.10.10">
    <property type="entry name" value="Winged helix-like DNA-binding domain superfamily/Winged helix DNA-binding domain"/>
    <property type="match status" value="1"/>
</dbReference>
<dbReference type="PANTHER" id="PTHR44846">
    <property type="entry name" value="MANNOSYL-D-GLYCERATE TRANSPORT/METABOLISM SYSTEM REPRESSOR MNGR-RELATED"/>
    <property type="match status" value="1"/>
</dbReference>
<sequence length="116" mass="12278">MPLHEQVAASIRRAISDGEARQGQRIPHAKDLAAVLGVNSNTVLRAIHLLRDEGLLEAGRGKAITVSGTPEKGALVAKVNDLIAFAHSRGYGRSELVRMIELYPAGIETISVTGAS</sequence>
<dbReference type="SMART" id="SM00345">
    <property type="entry name" value="HTH_GNTR"/>
    <property type="match status" value="1"/>
</dbReference>
<dbReference type="CDD" id="cd07377">
    <property type="entry name" value="WHTH_GntR"/>
    <property type="match status" value="1"/>
</dbReference>
<evidence type="ECO:0000259" key="4">
    <source>
        <dbReference type="PROSITE" id="PS50949"/>
    </source>
</evidence>
<dbReference type="PANTHER" id="PTHR44846:SF1">
    <property type="entry name" value="MANNOSYL-D-GLYCERATE TRANSPORT_METABOLISM SYSTEM REPRESSOR MNGR-RELATED"/>
    <property type="match status" value="1"/>
</dbReference>
<comment type="caution">
    <text evidence="5">The sequence shown here is derived from an EMBL/GenBank/DDBJ whole genome shotgun (WGS) entry which is preliminary data.</text>
</comment>
<dbReference type="GO" id="GO:0045892">
    <property type="term" value="P:negative regulation of DNA-templated transcription"/>
    <property type="evidence" value="ECO:0007669"/>
    <property type="project" value="TreeGrafter"/>
</dbReference>
<keyword evidence="2" id="KW-0238">DNA-binding</keyword>
<dbReference type="PROSITE" id="PS50949">
    <property type="entry name" value="HTH_GNTR"/>
    <property type="match status" value="1"/>
</dbReference>
<protein>
    <recommendedName>
        <fullName evidence="4">HTH gntR-type domain-containing protein</fullName>
    </recommendedName>
</protein>